<organism evidence="1 2">
    <name type="scientific">Caerostris extrusa</name>
    <name type="common">Bark spider</name>
    <name type="synonym">Caerostris bankana</name>
    <dbReference type="NCBI Taxonomy" id="172846"/>
    <lineage>
        <taxon>Eukaryota</taxon>
        <taxon>Metazoa</taxon>
        <taxon>Ecdysozoa</taxon>
        <taxon>Arthropoda</taxon>
        <taxon>Chelicerata</taxon>
        <taxon>Arachnida</taxon>
        <taxon>Araneae</taxon>
        <taxon>Araneomorphae</taxon>
        <taxon>Entelegynae</taxon>
        <taxon>Araneoidea</taxon>
        <taxon>Araneidae</taxon>
        <taxon>Caerostris</taxon>
    </lineage>
</organism>
<gene>
    <name evidence="1" type="ORF">CEXT_501781</name>
</gene>
<dbReference type="AlphaFoldDB" id="A0AAV4Y170"/>
<dbReference type="EMBL" id="BPLR01018582">
    <property type="protein sequence ID" value="GIZ00735.1"/>
    <property type="molecule type" value="Genomic_DNA"/>
</dbReference>
<evidence type="ECO:0000313" key="1">
    <source>
        <dbReference type="EMBL" id="GIZ00735.1"/>
    </source>
</evidence>
<keyword evidence="2" id="KW-1185">Reference proteome</keyword>
<comment type="caution">
    <text evidence="1">The sequence shown here is derived from an EMBL/GenBank/DDBJ whole genome shotgun (WGS) entry which is preliminary data.</text>
</comment>
<name>A0AAV4Y170_CAEEX</name>
<protein>
    <submittedName>
        <fullName evidence="1">Uncharacterized protein</fullName>
    </submittedName>
</protein>
<dbReference type="Proteomes" id="UP001054945">
    <property type="component" value="Unassembled WGS sequence"/>
</dbReference>
<accession>A0AAV4Y170</accession>
<proteinExistence type="predicted"/>
<reference evidence="1 2" key="1">
    <citation type="submission" date="2021-06" db="EMBL/GenBank/DDBJ databases">
        <title>Caerostris extrusa draft genome.</title>
        <authorList>
            <person name="Kono N."/>
            <person name="Arakawa K."/>
        </authorList>
    </citation>
    <scope>NUCLEOTIDE SEQUENCE [LARGE SCALE GENOMIC DNA]</scope>
</reference>
<evidence type="ECO:0000313" key="2">
    <source>
        <dbReference type="Proteomes" id="UP001054945"/>
    </source>
</evidence>
<sequence length="118" mass="13712">MKNEGSMEPLMKHKNHNQERKSFFMAQVLDFILTRSTRNLEFHGHTENPYSNDSSSRCNVFSVGELLATYDTVLQESLNKSKNQTKYLSPKMQNDLPGSKVINWLAKEITRTILFHFT</sequence>